<proteinExistence type="predicted"/>
<reference evidence="2" key="1">
    <citation type="journal article" date="2019" name="Int. J. Syst. Evol. Microbiol.">
        <title>The Global Catalogue of Microorganisms (GCM) 10K type strain sequencing project: providing services to taxonomists for standard genome sequencing and annotation.</title>
        <authorList>
            <consortium name="The Broad Institute Genomics Platform"/>
            <consortium name="The Broad Institute Genome Sequencing Center for Infectious Disease"/>
            <person name="Wu L."/>
            <person name="Ma J."/>
        </authorList>
    </citation>
    <scope>NUCLEOTIDE SEQUENCE [LARGE SCALE GENOMIC DNA]</scope>
    <source>
        <strain evidence="2">CCUG 50347</strain>
    </source>
</reference>
<dbReference type="RefSeq" id="WP_274187325.1">
    <property type="nucleotide sequence ID" value="NZ_BAABHN010000023.1"/>
</dbReference>
<protein>
    <submittedName>
        <fullName evidence="1">Uncharacterized protein</fullName>
    </submittedName>
</protein>
<keyword evidence="2" id="KW-1185">Reference proteome</keyword>
<gene>
    <name evidence="1" type="ORF">ACFPEL_12435</name>
</gene>
<dbReference type="EMBL" id="JBHSIM010000023">
    <property type="protein sequence ID" value="MFC4833214.1"/>
    <property type="molecule type" value="Genomic_DNA"/>
</dbReference>
<comment type="caution">
    <text evidence="1">The sequence shown here is derived from an EMBL/GenBank/DDBJ whole genome shotgun (WGS) entry which is preliminary data.</text>
</comment>
<evidence type="ECO:0000313" key="1">
    <source>
        <dbReference type="EMBL" id="MFC4833214.1"/>
    </source>
</evidence>
<evidence type="ECO:0000313" key="2">
    <source>
        <dbReference type="Proteomes" id="UP001595909"/>
    </source>
</evidence>
<sequence length="121" mass="12209">MATPTADEARDQALDVIAQAQEAGLRFAGSVAESWAAVLRGVPGVGSVLGADTSGQPFGNSFGSALGATGAPHTAVEAVDRFYDTGVQLLEAQRSAAHHVLGAMAPALQSLTVVTPPAARR</sequence>
<name>A0ABV9RI44_9PSEU</name>
<organism evidence="1 2">
    <name type="scientific">Actinomycetospora chibensis</name>
    <dbReference type="NCBI Taxonomy" id="663606"/>
    <lineage>
        <taxon>Bacteria</taxon>
        <taxon>Bacillati</taxon>
        <taxon>Actinomycetota</taxon>
        <taxon>Actinomycetes</taxon>
        <taxon>Pseudonocardiales</taxon>
        <taxon>Pseudonocardiaceae</taxon>
        <taxon>Actinomycetospora</taxon>
    </lineage>
</organism>
<dbReference type="Proteomes" id="UP001595909">
    <property type="component" value="Unassembled WGS sequence"/>
</dbReference>
<accession>A0ABV9RI44</accession>